<proteinExistence type="predicted"/>
<evidence type="ECO:0000313" key="2">
    <source>
        <dbReference type="Proteomes" id="UP000008144"/>
    </source>
</evidence>
<dbReference type="AlphaFoldDB" id="H2XWE9"/>
<evidence type="ECO:0000313" key="1">
    <source>
        <dbReference type="Ensembl" id="ENSCINP00000033983.1"/>
    </source>
</evidence>
<keyword evidence="2" id="KW-1185">Reference proteome</keyword>
<reference evidence="2" key="1">
    <citation type="journal article" date="2002" name="Science">
        <title>The draft genome of Ciona intestinalis: insights into chordate and vertebrate origins.</title>
        <authorList>
            <person name="Dehal P."/>
            <person name="Satou Y."/>
            <person name="Campbell R.K."/>
            <person name="Chapman J."/>
            <person name="Degnan B."/>
            <person name="De Tomaso A."/>
            <person name="Davidson B."/>
            <person name="Di Gregorio A."/>
            <person name="Gelpke M."/>
            <person name="Goodstein D.M."/>
            <person name="Harafuji N."/>
            <person name="Hastings K.E."/>
            <person name="Ho I."/>
            <person name="Hotta K."/>
            <person name="Huang W."/>
            <person name="Kawashima T."/>
            <person name="Lemaire P."/>
            <person name="Martinez D."/>
            <person name="Meinertzhagen I.A."/>
            <person name="Necula S."/>
            <person name="Nonaka M."/>
            <person name="Putnam N."/>
            <person name="Rash S."/>
            <person name="Saiga H."/>
            <person name="Satake M."/>
            <person name="Terry A."/>
            <person name="Yamada L."/>
            <person name="Wang H.G."/>
            <person name="Awazu S."/>
            <person name="Azumi K."/>
            <person name="Boore J."/>
            <person name="Branno M."/>
            <person name="Chin-Bow S."/>
            <person name="DeSantis R."/>
            <person name="Doyle S."/>
            <person name="Francino P."/>
            <person name="Keys D.N."/>
            <person name="Haga S."/>
            <person name="Hayashi H."/>
            <person name="Hino K."/>
            <person name="Imai K.S."/>
            <person name="Inaba K."/>
            <person name="Kano S."/>
            <person name="Kobayashi K."/>
            <person name="Kobayashi M."/>
            <person name="Lee B.I."/>
            <person name="Makabe K.W."/>
            <person name="Manohar C."/>
            <person name="Matassi G."/>
            <person name="Medina M."/>
            <person name="Mochizuki Y."/>
            <person name="Mount S."/>
            <person name="Morishita T."/>
            <person name="Miura S."/>
            <person name="Nakayama A."/>
            <person name="Nishizaka S."/>
            <person name="Nomoto H."/>
            <person name="Ohta F."/>
            <person name="Oishi K."/>
            <person name="Rigoutsos I."/>
            <person name="Sano M."/>
            <person name="Sasaki A."/>
            <person name="Sasakura Y."/>
            <person name="Shoguchi E."/>
            <person name="Shin-i T."/>
            <person name="Spagnuolo A."/>
            <person name="Stainier D."/>
            <person name="Suzuki M.M."/>
            <person name="Tassy O."/>
            <person name="Takatori N."/>
            <person name="Tokuoka M."/>
            <person name="Yagi K."/>
            <person name="Yoshizaki F."/>
            <person name="Wada S."/>
            <person name="Zhang C."/>
            <person name="Hyatt P.D."/>
            <person name="Larimer F."/>
            <person name="Detter C."/>
            <person name="Doggett N."/>
            <person name="Glavina T."/>
            <person name="Hawkins T."/>
            <person name="Richardson P."/>
            <person name="Lucas S."/>
            <person name="Kohara Y."/>
            <person name="Levine M."/>
            <person name="Satoh N."/>
            <person name="Rokhsar D.S."/>
        </authorList>
    </citation>
    <scope>NUCLEOTIDE SEQUENCE [LARGE SCALE GENOMIC DNA]</scope>
</reference>
<reference evidence="1" key="3">
    <citation type="submission" date="2025-08" db="UniProtKB">
        <authorList>
            <consortium name="Ensembl"/>
        </authorList>
    </citation>
    <scope>IDENTIFICATION</scope>
</reference>
<dbReference type="Proteomes" id="UP000008144">
    <property type="component" value="Chromosome 7"/>
</dbReference>
<reference evidence="1" key="2">
    <citation type="journal article" date="2008" name="Genome Biol.">
        <title>Improved genome assembly and evidence-based global gene model set for the chordate Ciona intestinalis: new insight into intron and operon populations.</title>
        <authorList>
            <person name="Satou Y."/>
            <person name="Mineta K."/>
            <person name="Ogasawara M."/>
            <person name="Sasakura Y."/>
            <person name="Shoguchi E."/>
            <person name="Ueno K."/>
            <person name="Yamada L."/>
            <person name="Matsumoto J."/>
            <person name="Wasserscheid J."/>
            <person name="Dewar K."/>
            <person name="Wiley G.B."/>
            <person name="Macmil S.L."/>
            <person name="Roe B.A."/>
            <person name="Zeller R.W."/>
            <person name="Hastings K.E."/>
            <person name="Lemaire P."/>
            <person name="Lindquist E."/>
            <person name="Endo T."/>
            <person name="Hotta K."/>
            <person name="Inaba K."/>
        </authorList>
    </citation>
    <scope>NUCLEOTIDE SEQUENCE [LARGE SCALE GENOMIC DNA]</scope>
    <source>
        <strain evidence="1">wild type</strain>
    </source>
</reference>
<name>H2XWE9_CIOIN</name>
<dbReference type="Ensembl" id="ENSCINT00000036299.1">
    <property type="protein sequence ID" value="ENSCINP00000033983.1"/>
    <property type="gene ID" value="ENSCING00000022241.1"/>
</dbReference>
<dbReference type="EMBL" id="EAAA01002493">
    <property type="status" value="NOT_ANNOTATED_CDS"/>
    <property type="molecule type" value="Genomic_DNA"/>
</dbReference>
<protein>
    <submittedName>
        <fullName evidence="1">Uncharacterized protein</fullName>
    </submittedName>
</protein>
<organism evidence="1 2">
    <name type="scientific">Ciona intestinalis</name>
    <name type="common">Transparent sea squirt</name>
    <name type="synonym">Ascidia intestinalis</name>
    <dbReference type="NCBI Taxonomy" id="7719"/>
    <lineage>
        <taxon>Eukaryota</taxon>
        <taxon>Metazoa</taxon>
        <taxon>Chordata</taxon>
        <taxon>Tunicata</taxon>
        <taxon>Ascidiacea</taxon>
        <taxon>Phlebobranchia</taxon>
        <taxon>Cionidae</taxon>
        <taxon>Ciona</taxon>
    </lineage>
</organism>
<dbReference type="InParanoid" id="H2XWE9"/>
<dbReference type="HOGENOM" id="CLU_3031640_0_0_1"/>
<accession>H2XWE9</accession>
<sequence>MYRKTALDKFSKKNYVLANSKCVKNLKSKFYNLNYVKKNKKRRKPKNVKFVYIEK</sequence>
<reference evidence="1" key="4">
    <citation type="submission" date="2025-09" db="UniProtKB">
        <authorList>
            <consortium name="Ensembl"/>
        </authorList>
    </citation>
    <scope>IDENTIFICATION</scope>
</reference>